<dbReference type="FunFam" id="2.60.120.10:FF:000032">
    <property type="entry name" value="Mannose-1-phosphate guanylyltransferase/mannose-6-phosphate isomerase"/>
    <property type="match status" value="1"/>
</dbReference>
<dbReference type="SUPFAM" id="SSF51182">
    <property type="entry name" value="RmlC-like cupins"/>
    <property type="match status" value="1"/>
</dbReference>
<dbReference type="Pfam" id="PF01050">
    <property type="entry name" value="MannoseP_isomer"/>
    <property type="match status" value="1"/>
</dbReference>
<dbReference type="InterPro" id="IPR014710">
    <property type="entry name" value="RmlC-like_jellyroll"/>
</dbReference>
<dbReference type="CDD" id="cd02213">
    <property type="entry name" value="cupin_PMI_typeII_C"/>
    <property type="match status" value="1"/>
</dbReference>
<dbReference type="EMBL" id="SLXL01000022">
    <property type="protein sequence ID" value="TCP20227.1"/>
    <property type="molecule type" value="Genomic_DNA"/>
</dbReference>
<dbReference type="InterPro" id="IPR029044">
    <property type="entry name" value="Nucleotide-diphossugar_trans"/>
</dbReference>
<dbReference type="AlphaFoldDB" id="A0A4R2NG09"/>
<dbReference type="GO" id="GO:0005976">
    <property type="term" value="P:polysaccharide metabolic process"/>
    <property type="evidence" value="ECO:0007669"/>
    <property type="project" value="InterPro"/>
</dbReference>
<dbReference type="Pfam" id="PF22640">
    <property type="entry name" value="ManC_GMP_beta-helix"/>
    <property type="match status" value="1"/>
</dbReference>
<dbReference type="GO" id="GO:0016853">
    <property type="term" value="F:isomerase activity"/>
    <property type="evidence" value="ECO:0007669"/>
    <property type="project" value="UniProtKB-KW"/>
</dbReference>
<dbReference type="PANTHER" id="PTHR46390">
    <property type="entry name" value="MANNOSE-1-PHOSPHATE GUANYLYLTRANSFERASE"/>
    <property type="match status" value="1"/>
</dbReference>
<organism evidence="3 4">
    <name type="scientific">Rhodovulum adriaticum</name>
    <name type="common">Rhodopseudomonas adriatica</name>
    <dbReference type="NCBI Taxonomy" id="35804"/>
    <lineage>
        <taxon>Bacteria</taxon>
        <taxon>Pseudomonadati</taxon>
        <taxon>Pseudomonadota</taxon>
        <taxon>Alphaproteobacteria</taxon>
        <taxon>Rhodobacterales</taxon>
        <taxon>Paracoccaceae</taxon>
        <taxon>Rhodovulum</taxon>
    </lineage>
</organism>
<keyword evidence="3" id="KW-0413">Isomerase</keyword>
<dbReference type="InterPro" id="IPR011051">
    <property type="entry name" value="RmlC_Cupin_sf"/>
</dbReference>
<evidence type="ECO:0000313" key="4">
    <source>
        <dbReference type="Proteomes" id="UP000295733"/>
    </source>
</evidence>
<dbReference type="InterPro" id="IPR051161">
    <property type="entry name" value="Mannose-6P_isomerase_type2"/>
</dbReference>
<keyword evidence="4" id="KW-1185">Reference proteome</keyword>
<dbReference type="Proteomes" id="UP000295733">
    <property type="component" value="Unassembled WGS sequence"/>
</dbReference>
<feature type="domain" description="Mannose-6-phosphate isomerase type II C-terminal" evidence="1">
    <location>
        <begin position="96"/>
        <end position="205"/>
    </location>
</feature>
<comment type="caution">
    <text evidence="3">The sequence shown here is derived from an EMBL/GenBank/DDBJ whole genome shotgun (WGS) entry which is preliminary data.</text>
</comment>
<dbReference type="InterPro" id="IPR001538">
    <property type="entry name" value="Man6P_isomerase-2_C"/>
</dbReference>
<evidence type="ECO:0000259" key="1">
    <source>
        <dbReference type="Pfam" id="PF01050"/>
    </source>
</evidence>
<feature type="domain" description="MannoseP isomerase/GMP-like beta-helix" evidence="2">
    <location>
        <begin position="35"/>
        <end position="87"/>
    </location>
</feature>
<dbReference type="GO" id="GO:0004475">
    <property type="term" value="F:mannose-1-phosphate guanylyltransferase (GTP) activity"/>
    <property type="evidence" value="ECO:0007669"/>
    <property type="project" value="TreeGrafter"/>
</dbReference>
<dbReference type="Gene3D" id="3.90.550.10">
    <property type="entry name" value="Spore Coat Polysaccharide Biosynthesis Protein SpsA, Chain A"/>
    <property type="match status" value="1"/>
</dbReference>
<keyword evidence="3" id="KW-0808">Transferase</keyword>
<dbReference type="GO" id="GO:0009298">
    <property type="term" value="P:GDP-mannose biosynthetic process"/>
    <property type="evidence" value="ECO:0007669"/>
    <property type="project" value="TreeGrafter"/>
</dbReference>
<gene>
    <name evidence="3" type="ORF">EV656_1227</name>
</gene>
<evidence type="ECO:0000313" key="3">
    <source>
        <dbReference type="EMBL" id="TCP20227.1"/>
    </source>
</evidence>
<evidence type="ECO:0000259" key="2">
    <source>
        <dbReference type="Pfam" id="PF22640"/>
    </source>
</evidence>
<dbReference type="PANTHER" id="PTHR46390:SF1">
    <property type="entry name" value="MANNOSE-1-PHOSPHATE GUANYLYLTRANSFERASE"/>
    <property type="match status" value="1"/>
</dbReference>
<protein>
    <submittedName>
        <fullName evidence="3">Mannose-1-phosphate guanylyltransferase/mannose-6-phosphate isomerase</fullName>
    </submittedName>
</protein>
<name>A0A4R2NG09_RHOAD</name>
<dbReference type="InterPro" id="IPR054566">
    <property type="entry name" value="ManC/GMP-like_b-helix"/>
</dbReference>
<dbReference type="Gene3D" id="2.60.120.10">
    <property type="entry name" value="Jelly Rolls"/>
    <property type="match status" value="1"/>
</dbReference>
<sequence>MPYHGHWSDLGGWDAVWLEAGPDLEGNVCSERATAIECRDTLLRSETEGQEIVGIGLSDTIAVAMGDAVLVAHKSEAQRVKEVVATLKASGAKQATEFPSDHRPWGWFESLATGPRFQVKRIVVKPGAALSLQSHHHRSEHWIVVQGTARITIGDEVKLVTENESVYVPLGAVHRMENPGKLPMVLIEVQTGSYLGEDDIVRYEDVYARR</sequence>
<proteinExistence type="predicted"/>
<accession>A0A4R2NG09</accession>
<reference evidence="3 4" key="1">
    <citation type="submission" date="2019-03" db="EMBL/GenBank/DDBJ databases">
        <title>Genomic Encyclopedia of Type Strains, Phase IV (KMG-IV): sequencing the most valuable type-strain genomes for metagenomic binning, comparative biology and taxonomic classification.</title>
        <authorList>
            <person name="Goeker M."/>
        </authorList>
    </citation>
    <scope>NUCLEOTIDE SEQUENCE [LARGE SCALE GENOMIC DNA]</scope>
    <source>
        <strain evidence="3 4">DSM 2781</strain>
    </source>
</reference>
<keyword evidence="3" id="KW-0548">Nucleotidyltransferase</keyword>